<dbReference type="Proteomes" id="UP001469553">
    <property type="component" value="Unassembled WGS sequence"/>
</dbReference>
<comment type="caution">
    <text evidence="1">The sequence shown here is derived from an EMBL/GenBank/DDBJ whole genome shotgun (WGS) entry which is preliminary data.</text>
</comment>
<proteinExistence type="predicted"/>
<protein>
    <submittedName>
        <fullName evidence="1">Uncharacterized protein</fullName>
    </submittedName>
</protein>
<evidence type="ECO:0000313" key="1">
    <source>
        <dbReference type="EMBL" id="MEQ2315883.1"/>
    </source>
</evidence>
<dbReference type="EMBL" id="JAHRIP010087448">
    <property type="protein sequence ID" value="MEQ2315883.1"/>
    <property type="molecule type" value="Genomic_DNA"/>
</dbReference>
<gene>
    <name evidence="1" type="ORF">AMECASPLE_026948</name>
</gene>
<name>A0ABV1ABE4_9TELE</name>
<sequence>MDWILILKGGQQEGDSLFYKLLPIGPWQAPTVRMHLPVTPCNQRSFTEKHSKLISISSQVDVLEVLLSSVATCMFSMRYCCKVNDAMQSTINYSYVLVQ</sequence>
<organism evidence="1 2">
    <name type="scientific">Ameca splendens</name>
    <dbReference type="NCBI Taxonomy" id="208324"/>
    <lineage>
        <taxon>Eukaryota</taxon>
        <taxon>Metazoa</taxon>
        <taxon>Chordata</taxon>
        <taxon>Craniata</taxon>
        <taxon>Vertebrata</taxon>
        <taxon>Euteleostomi</taxon>
        <taxon>Actinopterygii</taxon>
        <taxon>Neopterygii</taxon>
        <taxon>Teleostei</taxon>
        <taxon>Neoteleostei</taxon>
        <taxon>Acanthomorphata</taxon>
        <taxon>Ovalentaria</taxon>
        <taxon>Atherinomorphae</taxon>
        <taxon>Cyprinodontiformes</taxon>
        <taxon>Goodeidae</taxon>
        <taxon>Ameca</taxon>
    </lineage>
</organism>
<reference evidence="1 2" key="1">
    <citation type="submission" date="2021-06" db="EMBL/GenBank/DDBJ databases">
        <authorList>
            <person name="Palmer J.M."/>
        </authorList>
    </citation>
    <scope>NUCLEOTIDE SEQUENCE [LARGE SCALE GENOMIC DNA]</scope>
    <source>
        <strain evidence="1 2">AS_MEX2019</strain>
        <tissue evidence="1">Muscle</tissue>
    </source>
</reference>
<evidence type="ECO:0000313" key="2">
    <source>
        <dbReference type="Proteomes" id="UP001469553"/>
    </source>
</evidence>
<keyword evidence="2" id="KW-1185">Reference proteome</keyword>
<accession>A0ABV1ABE4</accession>